<gene>
    <name evidence="2" type="ORF">WR25_27154</name>
</gene>
<dbReference type="AlphaFoldDB" id="A0A2A2LW81"/>
<organism evidence="2 3">
    <name type="scientific">Diploscapter pachys</name>
    <dbReference type="NCBI Taxonomy" id="2018661"/>
    <lineage>
        <taxon>Eukaryota</taxon>
        <taxon>Metazoa</taxon>
        <taxon>Ecdysozoa</taxon>
        <taxon>Nematoda</taxon>
        <taxon>Chromadorea</taxon>
        <taxon>Rhabditida</taxon>
        <taxon>Rhabditina</taxon>
        <taxon>Rhabditomorpha</taxon>
        <taxon>Rhabditoidea</taxon>
        <taxon>Rhabditidae</taxon>
        <taxon>Diploscapter</taxon>
    </lineage>
</organism>
<sequence length="110" mass="12880">MKPNKAQRRHEMLEEGGRGFSNPFSATRFRSFRSIDSAERVGLSLHRDRNRELGVGGVGSVLGAESGQRREDMWSVIRLKTFRRRSTRRTTTDRRRMKRTQSEKQKTLEK</sequence>
<keyword evidence="3" id="KW-1185">Reference proteome</keyword>
<protein>
    <submittedName>
        <fullName evidence="2">Uncharacterized protein</fullName>
    </submittedName>
</protein>
<feature type="region of interest" description="Disordered" evidence="1">
    <location>
        <begin position="1"/>
        <end position="24"/>
    </location>
</feature>
<name>A0A2A2LW81_9BILA</name>
<accession>A0A2A2LW81</accession>
<feature type="compositionally biased region" description="Basic and acidic residues" evidence="1">
    <location>
        <begin position="90"/>
        <end position="110"/>
    </location>
</feature>
<dbReference type="Proteomes" id="UP000218231">
    <property type="component" value="Unassembled WGS sequence"/>
</dbReference>
<evidence type="ECO:0000256" key="1">
    <source>
        <dbReference type="SAM" id="MobiDB-lite"/>
    </source>
</evidence>
<comment type="caution">
    <text evidence="2">The sequence shown here is derived from an EMBL/GenBank/DDBJ whole genome shotgun (WGS) entry which is preliminary data.</text>
</comment>
<feature type="region of interest" description="Disordered" evidence="1">
    <location>
        <begin position="83"/>
        <end position="110"/>
    </location>
</feature>
<proteinExistence type="predicted"/>
<evidence type="ECO:0000313" key="3">
    <source>
        <dbReference type="Proteomes" id="UP000218231"/>
    </source>
</evidence>
<evidence type="ECO:0000313" key="2">
    <source>
        <dbReference type="EMBL" id="PAV90504.1"/>
    </source>
</evidence>
<reference evidence="2 3" key="1">
    <citation type="journal article" date="2017" name="Curr. Biol.">
        <title>Genome architecture and evolution of a unichromosomal asexual nematode.</title>
        <authorList>
            <person name="Fradin H."/>
            <person name="Zegar C."/>
            <person name="Gutwein M."/>
            <person name="Lucas J."/>
            <person name="Kovtun M."/>
            <person name="Corcoran D."/>
            <person name="Baugh L.R."/>
            <person name="Kiontke K."/>
            <person name="Gunsalus K."/>
            <person name="Fitch D.H."/>
            <person name="Piano F."/>
        </authorList>
    </citation>
    <scope>NUCLEOTIDE SEQUENCE [LARGE SCALE GENOMIC DNA]</scope>
    <source>
        <strain evidence="2">PF1309</strain>
    </source>
</reference>
<dbReference type="EMBL" id="LIAE01006371">
    <property type="protein sequence ID" value="PAV90504.1"/>
    <property type="molecule type" value="Genomic_DNA"/>
</dbReference>